<protein>
    <submittedName>
        <fullName evidence="2">Septal ring lytic transglycosylase RlpA family protein</fullName>
    </submittedName>
</protein>
<evidence type="ECO:0000313" key="2">
    <source>
        <dbReference type="EMBL" id="QGM93795.1"/>
    </source>
</evidence>
<organism evidence="2 3">
    <name type="scientific">Methylocystis rosea</name>
    <dbReference type="NCBI Taxonomy" id="173366"/>
    <lineage>
        <taxon>Bacteria</taxon>
        <taxon>Pseudomonadati</taxon>
        <taxon>Pseudomonadota</taxon>
        <taxon>Alphaproteobacteria</taxon>
        <taxon>Hyphomicrobiales</taxon>
        <taxon>Methylocystaceae</taxon>
        <taxon>Methylocystis</taxon>
    </lineage>
</organism>
<dbReference type="PANTHER" id="PTHR34183:SF8">
    <property type="entry name" value="ENDOLYTIC PEPTIDOGLYCAN TRANSGLYCOSYLASE RLPA-RELATED"/>
    <property type="match status" value="1"/>
</dbReference>
<dbReference type="SUPFAM" id="SSF50685">
    <property type="entry name" value="Barwin-like endoglucanases"/>
    <property type="match status" value="1"/>
</dbReference>
<dbReference type="Gene3D" id="2.40.40.10">
    <property type="entry name" value="RlpA-like domain"/>
    <property type="match status" value="1"/>
</dbReference>
<dbReference type="InterPro" id="IPR009009">
    <property type="entry name" value="RlpA-like_DPBB"/>
</dbReference>
<reference evidence="2 3" key="2">
    <citation type="journal article" date="2021" name="AMB Express">
        <title>Isolation and characterisation of Methylocystis spp. for poly-3-hydroxybutyrate production using waste methane feedstocks.</title>
        <authorList>
            <person name="Rumah B.L."/>
            <person name="Stead C.E."/>
            <person name="Claxton Stevens B.H."/>
            <person name="Minton N.P."/>
            <person name="Grosse-Honebrink A."/>
            <person name="Zhang Y."/>
        </authorList>
    </citation>
    <scope>NUCLEOTIDE SEQUENCE [LARGE SCALE GENOMIC DNA]</scope>
    <source>
        <strain evidence="2 3">BRCS1</strain>
    </source>
</reference>
<evidence type="ECO:0000259" key="1">
    <source>
        <dbReference type="Pfam" id="PF03330"/>
    </source>
</evidence>
<dbReference type="Pfam" id="PF03330">
    <property type="entry name" value="DPBB_1"/>
    <property type="match status" value="1"/>
</dbReference>
<dbReference type="EMBL" id="CP044328">
    <property type="protein sequence ID" value="QGM93795.1"/>
    <property type="molecule type" value="Genomic_DNA"/>
</dbReference>
<evidence type="ECO:0000313" key="3">
    <source>
        <dbReference type="Proteomes" id="UP000424673"/>
    </source>
</evidence>
<dbReference type="PANTHER" id="PTHR34183">
    <property type="entry name" value="ENDOLYTIC PEPTIDOGLYCAN TRANSGLYCOSYLASE RLPA"/>
    <property type="match status" value="1"/>
</dbReference>
<sequence>MKSYLEIIGAFIAVSALAVAAVWVAPAKADPLSDFLQAIFEQQASLPPFNAHWRRIHVRPIEGPAGAAPAGSLLASYYGGGAHEGLNAYTACGARFNPWALTAAHRSLRCGAKLLVSRGARAVVVTVNDRGPAAWTGRSLDISRGAAMRLAMLEVGVARVNVQVLQ</sequence>
<dbReference type="Proteomes" id="UP000424673">
    <property type="component" value="Chromosome"/>
</dbReference>
<accession>A0ABX6EI15</accession>
<reference evidence="3" key="1">
    <citation type="submission" date="2019-09" db="EMBL/GenBank/DDBJ databases">
        <title>Isolation and complete genome sequencing of Methylocystis species.</title>
        <authorList>
            <person name="Rumah B.L."/>
            <person name="Stead C.E."/>
            <person name="Stevens B.C."/>
            <person name="Minton N.P."/>
            <person name="Grosse-Honebrink A."/>
            <person name="Zhang Y."/>
        </authorList>
    </citation>
    <scope>NUCLEOTIDE SEQUENCE [LARGE SCALE GENOMIC DNA]</scope>
    <source>
        <strain evidence="3">BRCS1</strain>
    </source>
</reference>
<dbReference type="RefSeq" id="WP_154451582.1">
    <property type="nucleotide sequence ID" value="NZ_CP044328.1"/>
</dbReference>
<keyword evidence="3" id="KW-1185">Reference proteome</keyword>
<proteinExistence type="predicted"/>
<dbReference type="InterPro" id="IPR036908">
    <property type="entry name" value="RlpA-like_sf"/>
</dbReference>
<feature type="domain" description="RlpA-like protein double-psi beta-barrel" evidence="1">
    <location>
        <begin position="73"/>
        <end position="161"/>
    </location>
</feature>
<gene>
    <name evidence="2" type="ORF">F7D13_07025</name>
</gene>
<dbReference type="CDD" id="cd22268">
    <property type="entry name" value="DPBB_RlpA-like"/>
    <property type="match status" value="1"/>
</dbReference>
<name>A0ABX6EI15_9HYPH</name>